<proteinExistence type="predicted"/>
<feature type="region of interest" description="Disordered" evidence="1">
    <location>
        <begin position="83"/>
        <end position="112"/>
    </location>
</feature>
<evidence type="ECO:0000256" key="1">
    <source>
        <dbReference type="SAM" id="MobiDB-lite"/>
    </source>
</evidence>
<gene>
    <name evidence="2" type="ORF">SDC9_150753</name>
</gene>
<evidence type="ECO:0000313" key="2">
    <source>
        <dbReference type="EMBL" id="MPN03523.1"/>
    </source>
</evidence>
<dbReference type="AlphaFoldDB" id="A0A645ESM9"/>
<dbReference type="EMBL" id="VSSQ01049443">
    <property type="protein sequence ID" value="MPN03523.1"/>
    <property type="molecule type" value="Genomic_DNA"/>
</dbReference>
<reference evidence="2" key="1">
    <citation type="submission" date="2019-08" db="EMBL/GenBank/DDBJ databases">
        <authorList>
            <person name="Kucharzyk K."/>
            <person name="Murdoch R.W."/>
            <person name="Higgins S."/>
            <person name="Loffler F."/>
        </authorList>
    </citation>
    <scope>NUCLEOTIDE SEQUENCE</scope>
</reference>
<protein>
    <submittedName>
        <fullName evidence="2">Uncharacterized protein</fullName>
    </submittedName>
</protein>
<accession>A0A645ESM9</accession>
<comment type="caution">
    <text evidence="2">The sequence shown here is derived from an EMBL/GenBank/DDBJ whole genome shotgun (WGS) entry which is preliminary data.</text>
</comment>
<name>A0A645ESM9_9ZZZZ</name>
<feature type="compositionally biased region" description="Gly residues" evidence="1">
    <location>
        <begin position="102"/>
        <end position="111"/>
    </location>
</feature>
<sequence>MLFHKSHFHLSNDPQHPLRADEQVDQVHAGSSVETCCVLSGRHRIGRDFNKSDPTVRIQDRKFSQFTCEVLPARDFQDLTIHQQHADGPHPSPSRPIMESSGTGGIGGGRPANGSTHFGGVWRVIIVFRLGFEPLQRFNLGWVRGGLNKRKSFEF</sequence>
<organism evidence="2">
    <name type="scientific">bioreactor metagenome</name>
    <dbReference type="NCBI Taxonomy" id="1076179"/>
    <lineage>
        <taxon>unclassified sequences</taxon>
        <taxon>metagenomes</taxon>
        <taxon>ecological metagenomes</taxon>
    </lineage>
</organism>